<reference evidence="8 9" key="1">
    <citation type="submission" date="2018-11" db="EMBL/GenBank/DDBJ databases">
        <title>YIM 102482-1 draft genome.</title>
        <authorList>
            <person name="Li G."/>
            <person name="Jiang Y."/>
        </authorList>
    </citation>
    <scope>NUCLEOTIDE SEQUENCE [LARGE SCALE GENOMIC DNA]</scope>
    <source>
        <strain evidence="8 9">YIM 102482-1</strain>
    </source>
</reference>
<keyword evidence="4" id="KW-0732">Signal</keyword>
<keyword evidence="6" id="KW-0449">Lipoprotein</keyword>
<comment type="caution">
    <text evidence="8">The sequence shown here is derived from an EMBL/GenBank/DDBJ whole genome shotgun (WGS) entry which is preliminary data.</text>
</comment>
<dbReference type="InterPro" id="IPR028082">
    <property type="entry name" value="Peripla_BP_I"/>
</dbReference>
<dbReference type="OrthoDB" id="9784230at2"/>
<evidence type="ECO:0000313" key="8">
    <source>
        <dbReference type="EMBL" id="RRJ86827.1"/>
    </source>
</evidence>
<comment type="subcellular location">
    <subcellularLocation>
        <location evidence="1">Cell membrane</location>
        <topology evidence="1">Lipid-anchor</topology>
    </subcellularLocation>
</comment>
<gene>
    <name evidence="8" type="ORF">EG850_07345</name>
</gene>
<evidence type="ECO:0000256" key="6">
    <source>
        <dbReference type="ARBA" id="ARBA00023288"/>
    </source>
</evidence>
<dbReference type="InterPro" id="IPR050957">
    <property type="entry name" value="BMP_lipoprotein"/>
</dbReference>
<dbReference type="Proteomes" id="UP000274391">
    <property type="component" value="Unassembled WGS sequence"/>
</dbReference>
<evidence type="ECO:0000256" key="2">
    <source>
        <dbReference type="ARBA" id="ARBA00008610"/>
    </source>
</evidence>
<keyword evidence="9" id="KW-1185">Reference proteome</keyword>
<comment type="similarity">
    <text evidence="2">Belongs to the BMP lipoprotein family.</text>
</comment>
<dbReference type="SUPFAM" id="SSF53822">
    <property type="entry name" value="Periplasmic binding protein-like I"/>
    <property type="match status" value="1"/>
</dbReference>
<evidence type="ECO:0000256" key="4">
    <source>
        <dbReference type="ARBA" id="ARBA00022729"/>
    </source>
</evidence>
<evidence type="ECO:0000259" key="7">
    <source>
        <dbReference type="Pfam" id="PF02608"/>
    </source>
</evidence>
<evidence type="ECO:0000313" key="9">
    <source>
        <dbReference type="Proteomes" id="UP000274391"/>
    </source>
</evidence>
<dbReference type="PANTHER" id="PTHR34296">
    <property type="entry name" value="TRANSCRIPTIONAL ACTIVATOR PROTEIN MED"/>
    <property type="match status" value="1"/>
</dbReference>
<evidence type="ECO:0000256" key="5">
    <source>
        <dbReference type="ARBA" id="ARBA00023136"/>
    </source>
</evidence>
<accession>A0A3P3VWV8</accession>
<dbReference type="Gene3D" id="3.40.50.2300">
    <property type="match status" value="2"/>
</dbReference>
<dbReference type="AlphaFoldDB" id="A0A3P3VWV8"/>
<dbReference type="PANTHER" id="PTHR34296:SF2">
    <property type="entry name" value="ABC TRANSPORTER GUANOSINE-BINDING PROTEIN NUPN"/>
    <property type="match status" value="1"/>
</dbReference>
<dbReference type="EMBL" id="RQVS01000007">
    <property type="protein sequence ID" value="RRJ86827.1"/>
    <property type="molecule type" value="Genomic_DNA"/>
</dbReference>
<evidence type="ECO:0000256" key="1">
    <source>
        <dbReference type="ARBA" id="ARBA00004193"/>
    </source>
</evidence>
<dbReference type="InterPro" id="IPR003760">
    <property type="entry name" value="PnrA-like"/>
</dbReference>
<dbReference type="CDD" id="cd06354">
    <property type="entry name" value="PBP1_PrnA-like"/>
    <property type="match status" value="1"/>
</dbReference>
<sequence length="397" mass="40536">MHANPQFGANSLATLSPDESAQRRLKLGGPIVITRKKLLAAVSVAAVSALTLAGCGQAPGSPDATGGTGGGEGASDFLACMVSDEGGFDDKSFNELSFTGLQKAESELGIQIKTAESKSEGDYTANLTAMTQAGCNIIIPVGFKLADATAEAAAANPETHFAIVDVDWVTADNVLGLNYDTAQAAFLAGYAAAGQSKSGIVATYGGAQLPTVTIFMDGFHDGIKYYNEQNGANVQLLGWDVDAQTGSFVGDFSNQSKAKSITEGFLAQGADIILPVGGPLYQGGVEAIKDANSEALIIGVDSDLAVADPSVADRVFVSIQKGLDVTVFDAIKAAVDGSFAAGTYTGTLENDGVKLSGFGEFESQLPAGMTEKLDEIKAGIIDGSIEVVSPSSPKPAA</sequence>
<keyword evidence="5" id="KW-0472">Membrane</keyword>
<organism evidence="8 9">
    <name type="scientific">Gulosibacter macacae</name>
    <dbReference type="NCBI Taxonomy" id="2488791"/>
    <lineage>
        <taxon>Bacteria</taxon>
        <taxon>Bacillati</taxon>
        <taxon>Actinomycetota</taxon>
        <taxon>Actinomycetes</taxon>
        <taxon>Micrococcales</taxon>
        <taxon>Microbacteriaceae</taxon>
        <taxon>Gulosibacter</taxon>
    </lineage>
</organism>
<proteinExistence type="inferred from homology"/>
<protein>
    <submittedName>
        <fullName evidence="8">BMP family ABC transporter substrate-binding protein</fullName>
    </submittedName>
</protein>
<keyword evidence="3" id="KW-1003">Cell membrane</keyword>
<feature type="domain" description="ABC transporter substrate-binding protein PnrA-like" evidence="7">
    <location>
        <begin position="80"/>
        <end position="381"/>
    </location>
</feature>
<evidence type="ECO:0000256" key="3">
    <source>
        <dbReference type="ARBA" id="ARBA00022475"/>
    </source>
</evidence>
<dbReference type="GO" id="GO:0005886">
    <property type="term" value="C:plasma membrane"/>
    <property type="evidence" value="ECO:0007669"/>
    <property type="project" value="UniProtKB-SubCell"/>
</dbReference>
<name>A0A3P3VWV8_9MICO</name>
<dbReference type="Pfam" id="PF02608">
    <property type="entry name" value="Bmp"/>
    <property type="match status" value="1"/>
</dbReference>